<evidence type="ECO:0000313" key="1">
    <source>
        <dbReference type="EMBL" id="GBP78716.1"/>
    </source>
</evidence>
<dbReference type="EMBL" id="BGZK01001382">
    <property type="protein sequence ID" value="GBP78716.1"/>
    <property type="molecule type" value="Genomic_DNA"/>
</dbReference>
<name>A0A4C1YR46_EUMVA</name>
<reference evidence="1 2" key="1">
    <citation type="journal article" date="2019" name="Commun. Biol.">
        <title>The bagworm genome reveals a unique fibroin gene that provides high tensile strength.</title>
        <authorList>
            <person name="Kono N."/>
            <person name="Nakamura H."/>
            <person name="Ohtoshi R."/>
            <person name="Tomita M."/>
            <person name="Numata K."/>
            <person name="Arakawa K."/>
        </authorList>
    </citation>
    <scope>NUCLEOTIDE SEQUENCE [LARGE SCALE GENOMIC DNA]</scope>
</reference>
<accession>A0A4C1YR46</accession>
<keyword evidence="2" id="KW-1185">Reference proteome</keyword>
<dbReference type="AlphaFoldDB" id="A0A4C1YR46"/>
<comment type="caution">
    <text evidence="1">The sequence shown here is derived from an EMBL/GenBank/DDBJ whole genome shotgun (WGS) entry which is preliminary data.</text>
</comment>
<protein>
    <submittedName>
        <fullName evidence="1">Uncharacterized protein</fullName>
    </submittedName>
</protein>
<proteinExistence type="predicted"/>
<organism evidence="1 2">
    <name type="scientific">Eumeta variegata</name>
    <name type="common">Bagworm moth</name>
    <name type="synonym">Eumeta japonica</name>
    <dbReference type="NCBI Taxonomy" id="151549"/>
    <lineage>
        <taxon>Eukaryota</taxon>
        <taxon>Metazoa</taxon>
        <taxon>Ecdysozoa</taxon>
        <taxon>Arthropoda</taxon>
        <taxon>Hexapoda</taxon>
        <taxon>Insecta</taxon>
        <taxon>Pterygota</taxon>
        <taxon>Neoptera</taxon>
        <taxon>Endopterygota</taxon>
        <taxon>Lepidoptera</taxon>
        <taxon>Glossata</taxon>
        <taxon>Ditrysia</taxon>
        <taxon>Tineoidea</taxon>
        <taxon>Psychidae</taxon>
        <taxon>Oiketicinae</taxon>
        <taxon>Eumeta</taxon>
    </lineage>
</organism>
<evidence type="ECO:0000313" key="2">
    <source>
        <dbReference type="Proteomes" id="UP000299102"/>
    </source>
</evidence>
<sequence length="78" mass="8623">MSENEISTQQRSTTSTTIKKKKAALFTVVSNSQDWRPVNNVKDITELVADVSVRKPRVQRALCPLVAIESRAISGPIL</sequence>
<dbReference type="Proteomes" id="UP000299102">
    <property type="component" value="Unassembled WGS sequence"/>
</dbReference>
<gene>
    <name evidence="1" type="ORF">EVAR_65460_1</name>
</gene>